<evidence type="ECO:0000313" key="1">
    <source>
        <dbReference type="EMBL" id="SFS19235.1"/>
    </source>
</evidence>
<dbReference type="EMBL" id="FOZM01000002">
    <property type="protein sequence ID" value="SFS19235.1"/>
    <property type="molecule type" value="Genomic_DNA"/>
</dbReference>
<keyword evidence="2" id="KW-1185">Reference proteome</keyword>
<proteinExistence type="predicted"/>
<gene>
    <name evidence="1" type="ORF">SAMN05444714_2131</name>
</gene>
<dbReference type="Proteomes" id="UP000198926">
    <property type="component" value="Unassembled WGS sequence"/>
</dbReference>
<dbReference type="AlphaFoldDB" id="A0A1I6MU71"/>
<protein>
    <submittedName>
        <fullName evidence="1">Uncharacterized protein</fullName>
    </submittedName>
</protein>
<evidence type="ECO:0000313" key="2">
    <source>
        <dbReference type="Proteomes" id="UP000198926"/>
    </source>
</evidence>
<sequence>MGTLRCDINGTKPIEGLFQRIVPVRNVRKLSLRFCKLMPGQRGQSFQGGNLGQMVLAFCRIWSANLIAAATAL</sequence>
<dbReference type="STRING" id="1123755.SAMN05444714_2131"/>
<reference evidence="1 2" key="1">
    <citation type="submission" date="2016-10" db="EMBL/GenBank/DDBJ databases">
        <authorList>
            <person name="de Groot N.N."/>
        </authorList>
    </citation>
    <scope>NUCLEOTIDE SEQUENCE [LARGE SCALE GENOMIC DNA]</scope>
    <source>
        <strain evidence="1 2">DSM 29433</strain>
    </source>
</reference>
<name>A0A1I6MU71_9RHOB</name>
<accession>A0A1I6MU71</accession>
<organism evidence="1 2">
    <name type="scientific">Yoonia litorea</name>
    <dbReference type="NCBI Taxonomy" id="1123755"/>
    <lineage>
        <taxon>Bacteria</taxon>
        <taxon>Pseudomonadati</taxon>
        <taxon>Pseudomonadota</taxon>
        <taxon>Alphaproteobacteria</taxon>
        <taxon>Rhodobacterales</taxon>
        <taxon>Paracoccaceae</taxon>
        <taxon>Yoonia</taxon>
    </lineage>
</organism>